<dbReference type="AlphaFoldDB" id="A0A0X8FDL9"/>
<dbReference type="Proteomes" id="UP000594771">
    <property type="component" value="Chromosome"/>
</dbReference>
<accession>A0A0X8FDL9</accession>
<evidence type="ECO:0000313" key="4">
    <source>
        <dbReference type="Proteomes" id="UP001069145"/>
    </source>
</evidence>
<reference evidence="2 3" key="1">
    <citation type="submission" date="2020-12" db="EMBL/GenBank/DDBJ databases">
        <title>FDA dAtabase for Regulatory Grade micrObial Sequences (FDA-ARGOS): Supporting development and validation of Infectious Disease Dx tests.</title>
        <authorList>
            <person name="Sproer C."/>
            <person name="Gronow S."/>
            <person name="Severitt S."/>
            <person name="Schroder I."/>
            <person name="Tallon L."/>
            <person name="Sadzewicz L."/>
            <person name="Zhao X."/>
            <person name="Boylan J."/>
            <person name="Ott S."/>
            <person name="Bowen H."/>
            <person name="Vavikolanu K."/>
            <person name="Mehta A."/>
            <person name="Aluvathingal J."/>
            <person name="Nadendla S."/>
            <person name="Lowell S."/>
            <person name="Myers T."/>
            <person name="Yan Y."/>
            <person name="Sichtig H."/>
        </authorList>
    </citation>
    <scope>NUCLEOTIDE SEQUENCE [LARGE SCALE GENOMIC DNA]</scope>
    <source>
        <strain evidence="2 3">FDAARGOS_911</strain>
    </source>
</reference>
<organism evidence="2 3">
    <name type="scientific">Aerococcus urinae</name>
    <dbReference type="NCBI Taxonomy" id="1376"/>
    <lineage>
        <taxon>Bacteria</taxon>
        <taxon>Bacillati</taxon>
        <taxon>Bacillota</taxon>
        <taxon>Bacilli</taxon>
        <taxon>Lactobacillales</taxon>
        <taxon>Aerococcaceae</taxon>
        <taxon>Aerococcus</taxon>
    </lineage>
</organism>
<evidence type="ECO:0000313" key="2">
    <source>
        <dbReference type="EMBL" id="QPS01354.1"/>
    </source>
</evidence>
<dbReference type="RefSeq" id="WP_013669536.1">
    <property type="nucleotide sequence ID" value="NZ_CAJHLF010000001.1"/>
</dbReference>
<keyword evidence="4" id="KW-1185">Reference proteome</keyword>
<name>A0A0X8FDL9_9LACT</name>
<dbReference type="EMBL" id="JAOTML010000007">
    <property type="protein sequence ID" value="MCY3053675.1"/>
    <property type="molecule type" value="Genomic_DNA"/>
</dbReference>
<evidence type="ECO:0000313" key="3">
    <source>
        <dbReference type="Proteomes" id="UP000594771"/>
    </source>
</evidence>
<reference evidence="1" key="2">
    <citation type="submission" date="2022-09" db="EMBL/GenBank/DDBJ databases">
        <title>Aerococcus urinae taxonomy study.</title>
        <authorList>
            <person name="Christensen J."/>
            <person name="Senneby E."/>
        </authorList>
    </citation>
    <scope>NUCLEOTIDE SEQUENCE</scope>
    <source>
        <strain evidence="1">NLD-066-U95</strain>
    </source>
</reference>
<dbReference type="Proteomes" id="UP001069145">
    <property type="component" value="Unassembled WGS sequence"/>
</dbReference>
<sequence length="182" mass="21945">MRIDELYTKLNELGFIENYYVVNKKHNDEPETERVLKIYDDEFKLAEIYIDKPYMLRTSYGGFDARNPLEKQALLKILVEFASTPVNRRQSELYFAYYNDLNNISHYIKRLSNGRLTDEMIPMAYFRTLNDEQLNAYLFNTAEFEDFPKDYQPRFTPDSFVKVRPYEEMIEHLEGRYPHDDE</sequence>
<gene>
    <name evidence="2" type="ORF">I6G68_08285</name>
    <name evidence="1" type="ORF">ODY43_06705</name>
</gene>
<protein>
    <submittedName>
        <fullName evidence="2">Uncharacterized protein</fullName>
    </submittedName>
</protein>
<dbReference type="GeneID" id="35767068"/>
<proteinExistence type="predicted"/>
<dbReference type="KEGG" id="aun:AWM73_01765"/>
<dbReference type="OrthoDB" id="2135883at2"/>
<dbReference type="EMBL" id="CP065662">
    <property type="protein sequence ID" value="QPS01354.1"/>
    <property type="molecule type" value="Genomic_DNA"/>
</dbReference>
<evidence type="ECO:0000313" key="1">
    <source>
        <dbReference type="EMBL" id="MCY3053675.1"/>
    </source>
</evidence>